<evidence type="ECO:0000313" key="2">
    <source>
        <dbReference type="EMBL" id="QSB15957.1"/>
    </source>
</evidence>
<evidence type="ECO:0000256" key="1">
    <source>
        <dbReference type="SAM" id="Phobius"/>
    </source>
</evidence>
<evidence type="ECO:0000313" key="3">
    <source>
        <dbReference type="Proteomes" id="UP000662857"/>
    </source>
</evidence>
<keyword evidence="1" id="KW-0812">Transmembrane</keyword>
<feature type="transmembrane region" description="Helical" evidence="1">
    <location>
        <begin position="73"/>
        <end position="96"/>
    </location>
</feature>
<feature type="transmembrane region" description="Helical" evidence="1">
    <location>
        <begin position="148"/>
        <end position="173"/>
    </location>
</feature>
<sequence length="297" mass="31455">MSQASQPGEVPLRPGTFGELLDAGVAVLRTRWRWLLPFGLLLATVEQLVLFPLRRLADLDLRYLPADDRWHSWMLLVVIGLATEAFVIALLAGAAGRGIPRALLGRGAPAPPTGARPVLALLLVAGSVALLLGLAAATIFGWPATLYLLAPLTLGLCAWVYGAAGSAPLVVMVERRGPVAALGRSLVLAHRGVLRVLLIRVLAYLAWGVIRVAWGFGLLGLIGLFYVSPHTTMDNILTGVVFLLINVLAYPMLGSLDASLYVAARVRTEGLDLALRRAVARRVDPTPVLAPTAGAGP</sequence>
<keyword evidence="1" id="KW-0472">Membrane</keyword>
<organism evidence="2 3">
    <name type="scientific">Natronosporangium hydrolyticum</name>
    <dbReference type="NCBI Taxonomy" id="2811111"/>
    <lineage>
        <taxon>Bacteria</taxon>
        <taxon>Bacillati</taxon>
        <taxon>Actinomycetota</taxon>
        <taxon>Actinomycetes</taxon>
        <taxon>Micromonosporales</taxon>
        <taxon>Micromonosporaceae</taxon>
        <taxon>Natronosporangium</taxon>
    </lineage>
</organism>
<dbReference type="AlphaFoldDB" id="A0A895YDV7"/>
<keyword evidence="3" id="KW-1185">Reference proteome</keyword>
<accession>A0A895YDV7</accession>
<feature type="transmembrane region" description="Helical" evidence="1">
    <location>
        <begin position="117"/>
        <end position="142"/>
    </location>
</feature>
<dbReference type="RefSeq" id="WP_239678148.1">
    <property type="nucleotide sequence ID" value="NZ_CP070499.1"/>
</dbReference>
<feature type="transmembrane region" description="Helical" evidence="1">
    <location>
        <begin position="194"/>
        <end position="227"/>
    </location>
</feature>
<reference evidence="2" key="1">
    <citation type="submission" date="2021-02" db="EMBL/GenBank/DDBJ databases">
        <title>Natrosporangium hydrolyticum gen. nov., sp. nov, a haloalkaliphilic actinobacterium from a soda solonchak soil.</title>
        <authorList>
            <person name="Sorokin D.Y."/>
            <person name="Khijniak T.V."/>
            <person name="Zakharycheva A.P."/>
            <person name="Boueva O.V."/>
            <person name="Ariskina E.V."/>
            <person name="Hahnke R.L."/>
            <person name="Bunk B."/>
            <person name="Sproer C."/>
            <person name="Schumann P."/>
            <person name="Evtushenko L.I."/>
            <person name="Kublanov I.V."/>
        </authorList>
    </citation>
    <scope>NUCLEOTIDE SEQUENCE</scope>
    <source>
        <strain evidence="2">DSM 106523</strain>
    </source>
</reference>
<proteinExistence type="predicted"/>
<name>A0A895YDV7_9ACTN</name>
<protein>
    <submittedName>
        <fullName evidence="2">Uncharacterized protein</fullName>
    </submittedName>
</protein>
<keyword evidence="1" id="KW-1133">Transmembrane helix</keyword>
<dbReference type="KEGG" id="nhy:JQS43_06395"/>
<gene>
    <name evidence="2" type="ORF">JQS43_06395</name>
</gene>
<dbReference type="EMBL" id="CP070499">
    <property type="protein sequence ID" value="QSB15957.1"/>
    <property type="molecule type" value="Genomic_DNA"/>
</dbReference>
<feature type="transmembrane region" description="Helical" evidence="1">
    <location>
        <begin position="34"/>
        <end position="53"/>
    </location>
</feature>
<dbReference type="Proteomes" id="UP000662857">
    <property type="component" value="Chromosome"/>
</dbReference>
<feature type="transmembrane region" description="Helical" evidence="1">
    <location>
        <begin position="239"/>
        <end position="263"/>
    </location>
</feature>